<dbReference type="Pfam" id="PF01027">
    <property type="entry name" value="Bax1-I"/>
    <property type="match status" value="1"/>
</dbReference>
<evidence type="ECO:0000256" key="4">
    <source>
        <dbReference type="ARBA" id="ARBA00023136"/>
    </source>
</evidence>
<feature type="transmembrane region" description="Helical" evidence="5">
    <location>
        <begin position="177"/>
        <end position="198"/>
    </location>
</feature>
<feature type="transmembrane region" description="Helical" evidence="5">
    <location>
        <begin position="113"/>
        <end position="134"/>
    </location>
</feature>
<comment type="subcellular location">
    <subcellularLocation>
        <location evidence="1">Membrane</location>
        <topology evidence="1">Multi-pass membrane protein</topology>
    </subcellularLocation>
</comment>
<evidence type="ECO:0000256" key="2">
    <source>
        <dbReference type="ARBA" id="ARBA00022692"/>
    </source>
</evidence>
<dbReference type="PANTHER" id="PTHR23291:SF127">
    <property type="entry name" value="PROTEIN LIFEGUARD 1-LIKE"/>
    <property type="match status" value="1"/>
</dbReference>
<feature type="transmembrane region" description="Helical" evidence="5">
    <location>
        <begin position="234"/>
        <end position="256"/>
    </location>
</feature>
<dbReference type="InterPro" id="IPR006214">
    <property type="entry name" value="Bax_inhibitor_1-related"/>
</dbReference>
<reference evidence="7 8" key="1">
    <citation type="journal article" date="2023" name="Sci. Data">
        <title>Genome assembly of the Korean intertidal mud-creeper Batillaria attramentaria.</title>
        <authorList>
            <person name="Patra A.K."/>
            <person name="Ho P.T."/>
            <person name="Jun S."/>
            <person name="Lee S.J."/>
            <person name="Kim Y."/>
            <person name="Won Y.J."/>
        </authorList>
    </citation>
    <scope>NUCLEOTIDE SEQUENCE [LARGE SCALE GENOMIC DNA]</scope>
    <source>
        <strain evidence="7">Wonlab-2016</strain>
    </source>
</reference>
<dbReference type="GO" id="GO:0016020">
    <property type="term" value="C:membrane"/>
    <property type="evidence" value="ECO:0007669"/>
    <property type="project" value="UniProtKB-SubCell"/>
</dbReference>
<keyword evidence="4 5" id="KW-0472">Membrane</keyword>
<keyword evidence="2 5" id="KW-0812">Transmembrane</keyword>
<evidence type="ECO:0000313" key="7">
    <source>
        <dbReference type="EMBL" id="KAK7481055.1"/>
    </source>
</evidence>
<evidence type="ECO:0000256" key="5">
    <source>
        <dbReference type="RuleBase" id="RU004379"/>
    </source>
</evidence>
<dbReference type="CDD" id="cd10428">
    <property type="entry name" value="LFG_like"/>
    <property type="match status" value="1"/>
</dbReference>
<keyword evidence="8" id="KW-1185">Reference proteome</keyword>
<comment type="similarity">
    <text evidence="5">Belongs to the BI1 family.</text>
</comment>
<dbReference type="PANTHER" id="PTHR23291">
    <property type="entry name" value="BAX INHIBITOR-RELATED"/>
    <property type="match status" value="1"/>
</dbReference>
<feature type="compositionally biased region" description="Pro residues" evidence="6">
    <location>
        <begin position="1"/>
        <end position="22"/>
    </location>
</feature>
<proteinExistence type="inferred from homology"/>
<gene>
    <name evidence="7" type="ORF">BaRGS_00027691</name>
</gene>
<name>A0ABD0K0Z8_9CAEN</name>
<evidence type="ECO:0000256" key="6">
    <source>
        <dbReference type="SAM" id="MobiDB-lite"/>
    </source>
</evidence>
<feature type="transmembrane region" description="Helical" evidence="5">
    <location>
        <begin position="298"/>
        <end position="320"/>
    </location>
</feature>
<feature type="transmembrane region" description="Helical" evidence="5">
    <location>
        <begin position="268"/>
        <end position="286"/>
    </location>
</feature>
<dbReference type="AlphaFoldDB" id="A0ABD0K0Z8"/>
<feature type="region of interest" description="Disordered" evidence="6">
    <location>
        <begin position="1"/>
        <end position="46"/>
    </location>
</feature>
<keyword evidence="3 5" id="KW-1133">Transmembrane helix</keyword>
<dbReference type="Proteomes" id="UP001519460">
    <property type="component" value="Unassembled WGS sequence"/>
</dbReference>
<sequence>MSYGQPPPYSEPQNYPPGPPGPATSANKYGYDYGQGSPQYGYDQPPPAQTSPYAVSAVGASYSAPQASQQTTVNMHAINTRNSAQFEDNSTVAGFNAGSFSDKAIRHAFIRKVYMILSLQLLVTLGFIALFIFVKPVKAWVQEEGAWFYYVSYVTFLVTYIAMICCPSVRRQSPGNFICLSIFTLVFSYMVATISSFYDTKCVLLAAGITAAVCISISIFAVQTKIDFTVCSGLLFALVMVLFWFGWTCLITYYAWGYNYIMDAVYSGLGALVFALFLVFDTQLIMGGRKYELSAEEYIFAALQLYIDIVYIFLFILGMFGKK</sequence>
<evidence type="ECO:0000256" key="3">
    <source>
        <dbReference type="ARBA" id="ARBA00022989"/>
    </source>
</evidence>
<comment type="caution">
    <text evidence="7">The sequence shown here is derived from an EMBL/GenBank/DDBJ whole genome shotgun (WGS) entry which is preliminary data.</text>
</comment>
<organism evidence="7 8">
    <name type="scientific">Batillaria attramentaria</name>
    <dbReference type="NCBI Taxonomy" id="370345"/>
    <lineage>
        <taxon>Eukaryota</taxon>
        <taxon>Metazoa</taxon>
        <taxon>Spiralia</taxon>
        <taxon>Lophotrochozoa</taxon>
        <taxon>Mollusca</taxon>
        <taxon>Gastropoda</taxon>
        <taxon>Caenogastropoda</taxon>
        <taxon>Sorbeoconcha</taxon>
        <taxon>Cerithioidea</taxon>
        <taxon>Batillariidae</taxon>
        <taxon>Batillaria</taxon>
    </lineage>
</organism>
<evidence type="ECO:0000256" key="1">
    <source>
        <dbReference type="ARBA" id="ARBA00004141"/>
    </source>
</evidence>
<accession>A0ABD0K0Z8</accession>
<evidence type="ECO:0000313" key="8">
    <source>
        <dbReference type="Proteomes" id="UP001519460"/>
    </source>
</evidence>
<feature type="transmembrane region" description="Helical" evidence="5">
    <location>
        <begin position="204"/>
        <end position="222"/>
    </location>
</feature>
<feature type="transmembrane region" description="Helical" evidence="5">
    <location>
        <begin position="146"/>
        <end position="165"/>
    </location>
</feature>
<dbReference type="EMBL" id="JACVVK020000268">
    <property type="protein sequence ID" value="KAK7481055.1"/>
    <property type="molecule type" value="Genomic_DNA"/>
</dbReference>
<protein>
    <submittedName>
        <fullName evidence="7">Uncharacterized protein</fullName>
    </submittedName>
</protein>